<dbReference type="SUPFAM" id="SSF48008">
    <property type="entry name" value="GntR ligand-binding domain-like"/>
    <property type="match status" value="1"/>
</dbReference>
<evidence type="ECO:0000256" key="2">
    <source>
        <dbReference type="ARBA" id="ARBA00023125"/>
    </source>
</evidence>
<dbReference type="Gene3D" id="1.20.120.530">
    <property type="entry name" value="GntR ligand-binding domain-like"/>
    <property type="match status" value="1"/>
</dbReference>
<dbReference type="RefSeq" id="WP_284255313.1">
    <property type="nucleotide sequence ID" value="NZ_BSVB01000001.1"/>
</dbReference>
<name>A0ABQ6KF00_9MICO</name>
<evidence type="ECO:0000256" key="3">
    <source>
        <dbReference type="ARBA" id="ARBA00023163"/>
    </source>
</evidence>
<keyword evidence="6" id="KW-1185">Reference proteome</keyword>
<dbReference type="Pfam" id="PF07729">
    <property type="entry name" value="FCD"/>
    <property type="match status" value="1"/>
</dbReference>
<keyword evidence="2" id="KW-0238">DNA-binding</keyword>
<feature type="domain" description="GntR C-terminal" evidence="4">
    <location>
        <begin position="1"/>
        <end position="97"/>
    </location>
</feature>
<dbReference type="InterPro" id="IPR011711">
    <property type="entry name" value="GntR_C"/>
</dbReference>
<dbReference type="EMBL" id="BSVB01000001">
    <property type="protein sequence ID" value="GMA96816.1"/>
    <property type="molecule type" value="Genomic_DNA"/>
</dbReference>
<comment type="caution">
    <text evidence="5">The sequence shown here is derived from an EMBL/GenBank/DDBJ whole genome shotgun (WGS) entry which is preliminary data.</text>
</comment>
<evidence type="ECO:0000313" key="6">
    <source>
        <dbReference type="Proteomes" id="UP001157034"/>
    </source>
</evidence>
<dbReference type="InterPro" id="IPR008920">
    <property type="entry name" value="TF_FadR/GntR_C"/>
</dbReference>
<organism evidence="5 6">
    <name type="scientific">Pseudolysinimonas kribbensis</name>
    <dbReference type="NCBI Taxonomy" id="433641"/>
    <lineage>
        <taxon>Bacteria</taxon>
        <taxon>Bacillati</taxon>
        <taxon>Actinomycetota</taxon>
        <taxon>Actinomycetes</taxon>
        <taxon>Micrococcales</taxon>
        <taxon>Microbacteriaceae</taxon>
        <taxon>Pseudolysinimonas</taxon>
    </lineage>
</organism>
<dbReference type="Proteomes" id="UP001157034">
    <property type="component" value="Unassembled WGS sequence"/>
</dbReference>
<keyword evidence="1" id="KW-0805">Transcription regulation</keyword>
<keyword evidence="3" id="KW-0804">Transcription</keyword>
<gene>
    <name evidence="5" type="ORF">GCM10025881_36400</name>
</gene>
<evidence type="ECO:0000313" key="5">
    <source>
        <dbReference type="EMBL" id="GMA96816.1"/>
    </source>
</evidence>
<protein>
    <recommendedName>
        <fullName evidence="4">GntR C-terminal domain-containing protein</fullName>
    </recommendedName>
</protein>
<sequence length="116" mass="13056">MTPERAARLRSLAKQLDKGHEGSEFLEIRIAFYRELYDHENNPQLVKMIEELRSAVGRYLLGWRVAVGAGRNHSDLAETVLAGDVKGASTLVRQHLDQVRDGLEEIMAKDVVTQEA</sequence>
<evidence type="ECO:0000259" key="4">
    <source>
        <dbReference type="Pfam" id="PF07729"/>
    </source>
</evidence>
<proteinExistence type="predicted"/>
<evidence type="ECO:0000256" key="1">
    <source>
        <dbReference type="ARBA" id="ARBA00023015"/>
    </source>
</evidence>
<accession>A0ABQ6KF00</accession>
<reference evidence="6" key="1">
    <citation type="journal article" date="2019" name="Int. J. Syst. Evol. Microbiol.">
        <title>The Global Catalogue of Microorganisms (GCM) 10K type strain sequencing project: providing services to taxonomists for standard genome sequencing and annotation.</title>
        <authorList>
            <consortium name="The Broad Institute Genomics Platform"/>
            <consortium name="The Broad Institute Genome Sequencing Center for Infectious Disease"/>
            <person name="Wu L."/>
            <person name="Ma J."/>
        </authorList>
    </citation>
    <scope>NUCLEOTIDE SEQUENCE [LARGE SCALE GENOMIC DNA]</scope>
    <source>
        <strain evidence="6">NBRC 108894</strain>
    </source>
</reference>